<dbReference type="InterPro" id="IPR003953">
    <property type="entry name" value="FAD-dep_OxRdtase_2_FAD-bd"/>
</dbReference>
<dbReference type="PANTHER" id="PTHR43260:SF1">
    <property type="entry name" value="KSDD-LIKE STEROID DEHYDROGENASE RV0785"/>
    <property type="match status" value="1"/>
</dbReference>
<organism evidence="4">
    <name type="scientific">hydrothermal vent metagenome</name>
    <dbReference type="NCBI Taxonomy" id="652676"/>
    <lineage>
        <taxon>unclassified sequences</taxon>
        <taxon>metagenomes</taxon>
        <taxon>ecological metagenomes</taxon>
    </lineage>
</organism>
<dbReference type="PANTHER" id="PTHR43260">
    <property type="entry name" value="3-KETOSTEROID-DELTA-1-DEHYDROGENASE"/>
    <property type="match status" value="1"/>
</dbReference>
<evidence type="ECO:0000259" key="3">
    <source>
        <dbReference type="Pfam" id="PF00890"/>
    </source>
</evidence>
<evidence type="ECO:0000256" key="2">
    <source>
        <dbReference type="ARBA" id="ARBA00023002"/>
    </source>
</evidence>
<protein>
    <submittedName>
        <fullName evidence="4">Fumarate/succinate/L-aspartate dehydrogenases</fullName>
    </submittedName>
</protein>
<dbReference type="AlphaFoldDB" id="A0A3B0SY98"/>
<dbReference type="InterPro" id="IPR014614">
    <property type="entry name" value="KsdD_DH"/>
</dbReference>
<sequence length="395" mass="44535">MTDQKKYETDIAIIGGGIAGITLALELLEGGERRRITILEGQDRQDFGGLAKSAFGGMMLVDTPEQKKSGITDSHELALKDWHDFADFDKDDHWPRAWAAYYVENVTPMVRDWILALGLKFLPAVQWVERGLFQPGNSVPRYHILYGTARYLMTRLISRLERAAKNGHLTLLFNHKARKFITDAGAVSGIEGDDVKSGRPFSLMAGTIIIATGGIGGNHDKVRQNWPVDWPKAPDRMLNGCHPSADGHFHDQTQDIGGRVTHLDRMWNYAAGIPHPQPRFDNHGLSLVPTRSSLWLDHRGQRIGPLPLITGFDTNFLCRQVVAREKPWSWHVMNWKIARRELAISGAEHNPDLRERKFLRLVLKLLFADDGLLRQMVAESDDFIVADNLAELTDK</sequence>
<dbReference type="Pfam" id="PF00890">
    <property type="entry name" value="FAD_binding_2"/>
    <property type="match status" value="1"/>
</dbReference>
<proteinExistence type="predicted"/>
<feature type="non-terminal residue" evidence="4">
    <location>
        <position position="395"/>
    </location>
</feature>
<dbReference type="EMBL" id="UOEJ01000206">
    <property type="protein sequence ID" value="VAW05199.1"/>
    <property type="molecule type" value="Genomic_DNA"/>
</dbReference>
<dbReference type="GO" id="GO:0016627">
    <property type="term" value="F:oxidoreductase activity, acting on the CH-CH group of donors"/>
    <property type="evidence" value="ECO:0007669"/>
    <property type="project" value="InterPro"/>
</dbReference>
<reference evidence="4" key="1">
    <citation type="submission" date="2018-06" db="EMBL/GenBank/DDBJ databases">
        <authorList>
            <person name="Zhirakovskaya E."/>
        </authorList>
    </citation>
    <scope>NUCLEOTIDE SEQUENCE</scope>
</reference>
<keyword evidence="2" id="KW-0560">Oxidoreductase</keyword>
<dbReference type="SUPFAM" id="SSF51905">
    <property type="entry name" value="FAD/NAD(P)-binding domain"/>
    <property type="match status" value="1"/>
</dbReference>
<accession>A0A3B0SY98</accession>
<feature type="domain" description="FAD-dependent oxidoreductase 2 FAD-binding" evidence="3">
    <location>
        <begin position="10"/>
        <end position="324"/>
    </location>
</feature>
<dbReference type="InterPro" id="IPR036188">
    <property type="entry name" value="FAD/NAD-bd_sf"/>
</dbReference>
<evidence type="ECO:0000256" key="1">
    <source>
        <dbReference type="ARBA" id="ARBA00022630"/>
    </source>
</evidence>
<gene>
    <name evidence="4" type="ORF">MNBD_ALPHA01-1337</name>
</gene>
<dbReference type="Gene3D" id="3.50.50.60">
    <property type="entry name" value="FAD/NAD(P)-binding domain"/>
    <property type="match status" value="1"/>
</dbReference>
<keyword evidence="1" id="KW-0285">Flavoprotein</keyword>
<name>A0A3B0SY98_9ZZZZ</name>
<evidence type="ECO:0000313" key="4">
    <source>
        <dbReference type="EMBL" id="VAW05199.1"/>
    </source>
</evidence>